<feature type="compositionally biased region" description="Basic and acidic residues" evidence="1">
    <location>
        <begin position="13"/>
        <end position="97"/>
    </location>
</feature>
<feature type="region of interest" description="Disordered" evidence="1">
    <location>
        <begin position="1"/>
        <end position="115"/>
    </location>
</feature>
<accession>A0A7H8NAA9</accession>
<keyword evidence="3" id="KW-1185">Reference proteome</keyword>
<reference evidence="2 3" key="1">
    <citation type="submission" date="2020-06" db="EMBL/GenBank/DDBJ databases">
        <title>Genome mining for natural products.</title>
        <authorList>
            <person name="Zhang B."/>
            <person name="Shi J."/>
            <person name="Ge H."/>
        </authorList>
    </citation>
    <scope>NUCLEOTIDE SEQUENCE [LARGE SCALE GENOMIC DNA]</scope>
    <source>
        <strain evidence="2 3">NA00687</strain>
    </source>
</reference>
<sequence>MAEEQQAGGAAEPARDDAPAPRADQRGRGGERGRDDRERGRDKGRGGERGQGEQGGDGERPGAEGGESRAGEDEAAEREQERERAAGRFKEHTRDPLAGEESEDGPTDLAAASRARRTSQLLFDTGRDWNSFDRSYIGSAHIGDIHLRMDARQPLTGVRGGPVPDEELRRLRRVHVEPEGYVRLRTALTARRLLVLGAAPGTGRTSTALSLLDEVTAQARDDADAAEPPAARVRRVDPEGGVRQLADSLSGEGAEQAARGTGYLLKLELSRPGAVPPEAMDLDQLAAALAACGSYAVLVVTVGSAANPLLAGRYGMLCPPADTQELLTTRLRERVEDHVAAVVDGVAGDAERRVAELLRQAEELAARDEVTEAVGLADLRPAEAELLASLLAGHLLEELSYEELLAGCRSLAARQAQEWFAGVDRALTAQTAGAGEQPTRPEAAALFHPVASRIALAVLGGATRSAVATAAHLLTWELSVQSDPDATPTRPLFCDDPESELALSRAELTDGHVEMAGTEFATRLIWYRGTALPGAVLSEVWDRHFPVRAPVVRWLRLLADDPRAQVWVRAAVAAGELCVRDFDHGHAELVRPLAEATTARRRVFAATLLDQAAGHASHRAVVRGLVGDWARNGTRELRWTAAMALGYGNAAASVGDTLDALARIGVRGEGEQMAVASFNVVRLLTRPDSAAVLRRMSDWTRHRNPAYQDLGLVTTVRLAGHEVADVLADDPNSDLGERGHWPLMLALAATRPELVAPMADLMWTALNTPRSKEVATDAFETLLRSAVRKDSKGSAEGTKPGLAALLPALLSTEADRRRLDWLLRRMMNDPDDPLPDALARQLWRLATPRDGADQARRPERHEVEESHG</sequence>
<feature type="region of interest" description="Disordered" evidence="1">
    <location>
        <begin position="845"/>
        <end position="868"/>
    </location>
</feature>
<name>A0A7H8NAA9_9ACTN</name>
<evidence type="ECO:0000313" key="2">
    <source>
        <dbReference type="EMBL" id="QKW51371.1"/>
    </source>
</evidence>
<protein>
    <submittedName>
        <fullName evidence="2">Uncharacterized protein</fullName>
    </submittedName>
</protein>
<evidence type="ECO:0000313" key="3">
    <source>
        <dbReference type="Proteomes" id="UP000509303"/>
    </source>
</evidence>
<dbReference type="RefSeq" id="WP_176163091.1">
    <property type="nucleotide sequence ID" value="NZ_CP054929.1"/>
</dbReference>
<dbReference type="EMBL" id="CP054929">
    <property type="protein sequence ID" value="QKW51371.1"/>
    <property type="molecule type" value="Genomic_DNA"/>
</dbReference>
<evidence type="ECO:0000256" key="1">
    <source>
        <dbReference type="SAM" id="MobiDB-lite"/>
    </source>
</evidence>
<proteinExistence type="predicted"/>
<feature type="compositionally biased region" description="Basic and acidic residues" evidence="1">
    <location>
        <begin position="850"/>
        <end position="868"/>
    </location>
</feature>
<dbReference type="Proteomes" id="UP000509303">
    <property type="component" value="Chromosome"/>
</dbReference>
<organism evidence="2 3">
    <name type="scientific">Streptomyces buecherae</name>
    <dbReference type="NCBI Taxonomy" id="2763006"/>
    <lineage>
        <taxon>Bacteria</taxon>
        <taxon>Bacillati</taxon>
        <taxon>Actinomycetota</taxon>
        <taxon>Actinomycetes</taxon>
        <taxon>Kitasatosporales</taxon>
        <taxon>Streptomycetaceae</taxon>
        <taxon>Streptomyces</taxon>
    </lineage>
</organism>
<gene>
    <name evidence="2" type="ORF">HUT08_19585</name>
</gene>
<dbReference type="AlphaFoldDB" id="A0A7H8NAA9"/>
<feature type="compositionally biased region" description="Low complexity" evidence="1">
    <location>
        <begin position="1"/>
        <end position="12"/>
    </location>
</feature>